<evidence type="ECO:0000313" key="1">
    <source>
        <dbReference type="EMBL" id="CDW30660.1"/>
    </source>
</evidence>
<proteinExistence type="predicted"/>
<reference evidence="1" key="1">
    <citation type="submission" date="2014-05" db="EMBL/GenBank/DDBJ databases">
        <authorList>
            <person name="Chronopoulou M."/>
        </authorList>
    </citation>
    <scope>NUCLEOTIDE SEQUENCE</scope>
    <source>
        <tissue evidence="1">Whole organism</tissue>
    </source>
</reference>
<name>A0A0K2TXT8_LEPSM</name>
<dbReference type="AlphaFoldDB" id="A0A0K2TXT8"/>
<feature type="non-terminal residue" evidence="1">
    <location>
        <position position="1"/>
    </location>
</feature>
<sequence>IKIIFLTKSKNINLRVAVSLCYSITISEYIIGALASTINCEGRCFECNVLSRSKDHKNGEN</sequence>
<organism evidence="1">
    <name type="scientific">Lepeophtheirus salmonis</name>
    <name type="common">Salmon louse</name>
    <name type="synonym">Caligus salmonis</name>
    <dbReference type="NCBI Taxonomy" id="72036"/>
    <lineage>
        <taxon>Eukaryota</taxon>
        <taxon>Metazoa</taxon>
        <taxon>Ecdysozoa</taxon>
        <taxon>Arthropoda</taxon>
        <taxon>Crustacea</taxon>
        <taxon>Multicrustacea</taxon>
        <taxon>Hexanauplia</taxon>
        <taxon>Copepoda</taxon>
        <taxon>Siphonostomatoida</taxon>
        <taxon>Caligidae</taxon>
        <taxon>Lepeophtheirus</taxon>
    </lineage>
</organism>
<dbReference type="EMBL" id="HACA01013299">
    <property type="protein sequence ID" value="CDW30660.1"/>
    <property type="molecule type" value="Transcribed_RNA"/>
</dbReference>
<accession>A0A0K2TXT8</accession>
<protein>
    <submittedName>
        <fullName evidence="1">Uncharacterized protein</fullName>
    </submittedName>
</protein>